<evidence type="ECO:0000313" key="1">
    <source>
        <dbReference type="EMBL" id="PKK70491.1"/>
    </source>
</evidence>
<protein>
    <recommendedName>
        <fullName evidence="3">Aminoglycoside phosphotransferase domain-containing protein</fullName>
    </recommendedName>
</protein>
<dbReference type="PANTHER" id="PTHR21310:SF15">
    <property type="entry name" value="AMINOGLYCOSIDE PHOSPHOTRANSFERASE DOMAIN-CONTAINING PROTEIN"/>
    <property type="match status" value="1"/>
</dbReference>
<organism evidence="1 2">
    <name type="scientific">Rhizophagus irregularis</name>
    <dbReference type="NCBI Taxonomy" id="588596"/>
    <lineage>
        <taxon>Eukaryota</taxon>
        <taxon>Fungi</taxon>
        <taxon>Fungi incertae sedis</taxon>
        <taxon>Mucoromycota</taxon>
        <taxon>Glomeromycotina</taxon>
        <taxon>Glomeromycetes</taxon>
        <taxon>Glomerales</taxon>
        <taxon>Glomeraceae</taxon>
        <taxon>Rhizophagus</taxon>
    </lineage>
</organism>
<dbReference type="PANTHER" id="PTHR21310">
    <property type="entry name" value="AMINOGLYCOSIDE PHOSPHOTRANSFERASE-RELATED-RELATED"/>
    <property type="match status" value="1"/>
</dbReference>
<reference evidence="1 2" key="2">
    <citation type="submission" date="2017-10" db="EMBL/GenBank/DDBJ databases">
        <title>Extensive intraspecific genome diversity in a model arbuscular mycorrhizal fungus.</title>
        <authorList>
            <person name="Chen E.C.H."/>
            <person name="Morin E."/>
            <person name="Baudet D."/>
            <person name="Noel J."/>
            <person name="Ndikumana S."/>
            <person name="Charron P."/>
            <person name="St-Onge C."/>
            <person name="Giorgi J."/>
            <person name="Grigoriev I.V."/>
            <person name="Roux C."/>
            <person name="Martin F.M."/>
            <person name="Corradi N."/>
        </authorList>
    </citation>
    <scope>NUCLEOTIDE SEQUENCE [LARGE SCALE GENOMIC DNA]</scope>
    <source>
        <strain evidence="1 2">C2</strain>
    </source>
</reference>
<name>A0A2N1N9H2_9GLOM</name>
<dbReference type="AlphaFoldDB" id="A0A2N1N9H2"/>
<dbReference type="VEuPathDB" id="FungiDB:RhiirA1_494996"/>
<dbReference type="Proteomes" id="UP000233469">
    <property type="component" value="Unassembled WGS sequence"/>
</dbReference>
<sequence length="74" mass="8752">MKYVTQNTNIKVPAVYDWNGTAQNPIKTPYIFMERLPGQHLYKVWDELTIEQKKCVSFSWNGFLDNIYIEFGMS</sequence>
<evidence type="ECO:0000313" key="2">
    <source>
        <dbReference type="Proteomes" id="UP000233469"/>
    </source>
</evidence>
<reference evidence="1 2" key="1">
    <citation type="submission" date="2016-04" db="EMBL/GenBank/DDBJ databases">
        <title>Genome analyses suggest a sexual origin of heterokaryosis in a supposedly ancient asexual fungus.</title>
        <authorList>
            <person name="Ropars J."/>
            <person name="Sedzielewska K."/>
            <person name="Noel J."/>
            <person name="Charron P."/>
            <person name="Farinelli L."/>
            <person name="Marton T."/>
            <person name="Kruger M."/>
            <person name="Pelin A."/>
            <person name="Brachmann A."/>
            <person name="Corradi N."/>
        </authorList>
    </citation>
    <scope>NUCLEOTIDE SEQUENCE [LARGE SCALE GENOMIC DNA]</scope>
    <source>
        <strain evidence="1 2">C2</strain>
    </source>
</reference>
<gene>
    <name evidence="1" type="ORF">RhiirC2_830012</name>
</gene>
<dbReference type="InterPro" id="IPR051678">
    <property type="entry name" value="AGP_Transferase"/>
</dbReference>
<dbReference type="EMBL" id="LLXL01000611">
    <property type="protein sequence ID" value="PKK70491.1"/>
    <property type="molecule type" value="Genomic_DNA"/>
</dbReference>
<evidence type="ECO:0008006" key="3">
    <source>
        <dbReference type="Google" id="ProtNLM"/>
    </source>
</evidence>
<proteinExistence type="predicted"/>
<comment type="caution">
    <text evidence="1">The sequence shown here is derived from an EMBL/GenBank/DDBJ whole genome shotgun (WGS) entry which is preliminary data.</text>
</comment>
<accession>A0A2N1N9H2</accession>